<evidence type="ECO:0000256" key="11">
    <source>
        <dbReference type="SAM" id="MobiDB-lite"/>
    </source>
</evidence>
<dbReference type="EC" id="4.2.1.1" evidence="4 10"/>
<comment type="cofactor">
    <cofactor evidence="1 10">
        <name>Zn(2+)</name>
        <dbReference type="ChEBI" id="CHEBI:29105"/>
    </cofactor>
</comment>
<protein>
    <recommendedName>
        <fullName evidence="5 10">Carbonic anhydrase</fullName>
        <ecNumber evidence="4 10">4.2.1.1</ecNumber>
    </recommendedName>
</protein>
<dbReference type="GO" id="GO:0008270">
    <property type="term" value="F:zinc ion binding"/>
    <property type="evidence" value="ECO:0007669"/>
    <property type="project" value="UniProtKB-UniRule"/>
</dbReference>
<organism evidence="13">
    <name type="scientific">uncultured Acetobacteraceae bacterium</name>
    <dbReference type="NCBI Taxonomy" id="169975"/>
    <lineage>
        <taxon>Bacteria</taxon>
        <taxon>Pseudomonadati</taxon>
        <taxon>Pseudomonadota</taxon>
        <taxon>Alphaproteobacteria</taxon>
        <taxon>Acetobacterales</taxon>
        <taxon>Acetobacteraceae</taxon>
        <taxon>environmental samples</taxon>
    </lineage>
</organism>
<accession>A0A6J4IGK0</accession>
<dbReference type="SUPFAM" id="SSF51069">
    <property type="entry name" value="Carbonic anhydrase"/>
    <property type="match status" value="1"/>
</dbReference>
<evidence type="ECO:0000256" key="7">
    <source>
        <dbReference type="ARBA" id="ARBA00022833"/>
    </source>
</evidence>
<sequence>MRRNALAAGLLLAATSALAPHAPSRAQQAPAERRPGDGTEWGYAGPSGPEHWAELSANHKVCAEGAQESPIDLRGGVPAKLGDLRIEWRPVPLRVANTGHSIQVDAPPGGRLVMEGRTYELLQFHLHHPSEHLLDGRRFPMEIHFVHSGPGNGVLGVVAVFVEHGAPNEALEAVLANMPAEPGASREAADARATVQPHRLLPAGRDFLRYEGSLTTPPCSENVDWAVLTQPIQASPAQVDALARLYPSNARPLRPLHRRSLLRSER</sequence>
<feature type="signal peptide" evidence="10">
    <location>
        <begin position="1"/>
        <end position="19"/>
    </location>
</feature>
<dbReference type="PROSITE" id="PS00162">
    <property type="entry name" value="ALPHA_CA_1"/>
    <property type="match status" value="1"/>
</dbReference>
<dbReference type="Pfam" id="PF00194">
    <property type="entry name" value="Carb_anhydrase"/>
    <property type="match status" value="1"/>
</dbReference>
<dbReference type="InterPro" id="IPR036398">
    <property type="entry name" value="CA_dom_sf"/>
</dbReference>
<dbReference type="AlphaFoldDB" id="A0A6J4IGK0"/>
<feature type="region of interest" description="Disordered" evidence="11">
    <location>
        <begin position="20"/>
        <end position="49"/>
    </location>
</feature>
<keyword evidence="10" id="KW-0732">Signal</keyword>
<reference evidence="13" key="1">
    <citation type="submission" date="2020-02" db="EMBL/GenBank/DDBJ databases">
        <authorList>
            <person name="Meier V. D."/>
        </authorList>
    </citation>
    <scope>NUCLEOTIDE SEQUENCE</scope>
    <source>
        <strain evidence="13">AVDCRST_MAG08</strain>
    </source>
</reference>
<evidence type="ECO:0000256" key="9">
    <source>
        <dbReference type="ARBA" id="ARBA00048348"/>
    </source>
</evidence>
<dbReference type="InterPro" id="IPR018338">
    <property type="entry name" value="Carbonic_anhydrase_a-class_CS"/>
</dbReference>
<dbReference type="GO" id="GO:0004089">
    <property type="term" value="F:carbonate dehydratase activity"/>
    <property type="evidence" value="ECO:0007669"/>
    <property type="project" value="UniProtKB-UniRule"/>
</dbReference>
<comment type="catalytic activity">
    <reaction evidence="9 10">
        <text>hydrogencarbonate + H(+) = CO2 + H2O</text>
        <dbReference type="Rhea" id="RHEA:10748"/>
        <dbReference type="ChEBI" id="CHEBI:15377"/>
        <dbReference type="ChEBI" id="CHEBI:15378"/>
        <dbReference type="ChEBI" id="CHEBI:16526"/>
        <dbReference type="ChEBI" id="CHEBI:17544"/>
        <dbReference type="EC" id="4.2.1.1"/>
    </reaction>
</comment>
<dbReference type="SMART" id="SM01057">
    <property type="entry name" value="Carb_anhydrase"/>
    <property type="match status" value="1"/>
</dbReference>
<keyword evidence="7 10" id="KW-0862">Zinc</keyword>
<name>A0A6J4IGK0_9PROT</name>
<gene>
    <name evidence="13" type="ORF">AVDCRST_MAG08-2056</name>
</gene>
<evidence type="ECO:0000313" key="13">
    <source>
        <dbReference type="EMBL" id="CAA9249751.1"/>
    </source>
</evidence>
<evidence type="ECO:0000256" key="4">
    <source>
        <dbReference type="ARBA" id="ARBA00012925"/>
    </source>
</evidence>
<dbReference type="PROSITE" id="PS51144">
    <property type="entry name" value="ALPHA_CA_2"/>
    <property type="match status" value="1"/>
</dbReference>
<dbReference type="Gene3D" id="3.10.200.10">
    <property type="entry name" value="Alpha carbonic anhydrase"/>
    <property type="match status" value="1"/>
</dbReference>
<feature type="chain" id="PRO_5027134952" description="Carbonic anhydrase" evidence="10">
    <location>
        <begin position="20"/>
        <end position="266"/>
    </location>
</feature>
<proteinExistence type="inferred from homology"/>
<evidence type="ECO:0000256" key="5">
    <source>
        <dbReference type="ARBA" id="ARBA00014628"/>
    </source>
</evidence>
<keyword evidence="8 10" id="KW-0456">Lyase</keyword>
<evidence type="ECO:0000256" key="3">
    <source>
        <dbReference type="ARBA" id="ARBA00010718"/>
    </source>
</evidence>
<dbReference type="InterPro" id="IPR023561">
    <property type="entry name" value="Carbonic_anhydrase_a-class"/>
</dbReference>
<evidence type="ECO:0000256" key="6">
    <source>
        <dbReference type="ARBA" id="ARBA00022723"/>
    </source>
</evidence>
<dbReference type="PANTHER" id="PTHR18952">
    <property type="entry name" value="CARBONIC ANHYDRASE"/>
    <property type="match status" value="1"/>
</dbReference>
<evidence type="ECO:0000256" key="1">
    <source>
        <dbReference type="ARBA" id="ARBA00001947"/>
    </source>
</evidence>
<comment type="function">
    <text evidence="2 10">Reversible hydration of carbon dioxide.</text>
</comment>
<evidence type="ECO:0000256" key="2">
    <source>
        <dbReference type="ARBA" id="ARBA00002904"/>
    </source>
</evidence>
<evidence type="ECO:0000256" key="10">
    <source>
        <dbReference type="RuleBase" id="RU367011"/>
    </source>
</evidence>
<dbReference type="PANTHER" id="PTHR18952:SF265">
    <property type="entry name" value="CARBONIC ANHYDRASE"/>
    <property type="match status" value="1"/>
</dbReference>
<evidence type="ECO:0000259" key="12">
    <source>
        <dbReference type="PROSITE" id="PS51144"/>
    </source>
</evidence>
<dbReference type="EMBL" id="CADCTG010000167">
    <property type="protein sequence ID" value="CAA9249751.1"/>
    <property type="molecule type" value="Genomic_DNA"/>
</dbReference>
<feature type="domain" description="Alpha-carbonic anhydrase" evidence="12">
    <location>
        <begin position="39"/>
        <end position="266"/>
    </location>
</feature>
<keyword evidence="6 10" id="KW-0479">Metal-binding</keyword>
<dbReference type="CDD" id="cd03124">
    <property type="entry name" value="alpha_CA_prokaryotic_like"/>
    <property type="match status" value="1"/>
</dbReference>
<evidence type="ECO:0000256" key="8">
    <source>
        <dbReference type="ARBA" id="ARBA00023239"/>
    </source>
</evidence>
<comment type="similarity">
    <text evidence="3 10">Belongs to the alpha-carbonic anhydrase family.</text>
</comment>
<dbReference type="InterPro" id="IPR041891">
    <property type="entry name" value="Alpha_CA_prokaryot-like"/>
</dbReference>
<dbReference type="InterPro" id="IPR001148">
    <property type="entry name" value="CA_dom"/>
</dbReference>